<feature type="chain" id="PRO_5042267230" description="Subtilisin" evidence="9">
    <location>
        <begin position="22"/>
        <end position="1912"/>
    </location>
</feature>
<dbReference type="SUPFAM" id="SSF52743">
    <property type="entry name" value="Subtilisin-like"/>
    <property type="match status" value="1"/>
</dbReference>
<dbReference type="InterPro" id="IPR036852">
    <property type="entry name" value="Peptidase_S8/S53_dom_sf"/>
</dbReference>
<feature type="active site" description="Charge relay system" evidence="5 6">
    <location>
        <position position="445"/>
    </location>
</feature>
<comment type="caution">
    <text evidence="12">The sequence shown here is derived from an EMBL/GenBank/DDBJ whole genome shotgun (WGS) entry which is preliminary data.</text>
</comment>
<feature type="region of interest" description="Disordered" evidence="7">
    <location>
        <begin position="1670"/>
        <end position="1727"/>
    </location>
</feature>
<evidence type="ECO:0000256" key="1">
    <source>
        <dbReference type="ARBA" id="ARBA00011073"/>
    </source>
</evidence>
<dbReference type="InterPro" id="IPR003137">
    <property type="entry name" value="PA_domain"/>
</dbReference>
<dbReference type="InterPro" id="IPR034058">
    <property type="entry name" value="TagA/B/C/D_pept_dom"/>
</dbReference>
<name>A0AAD3HKV0_9CHLO</name>
<evidence type="ECO:0000256" key="4">
    <source>
        <dbReference type="ARBA" id="ARBA00022825"/>
    </source>
</evidence>
<keyword evidence="3 6" id="KW-0378">Hydrolase</keyword>
<feature type="domain" description="PA" evidence="11">
    <location>
        <begin position="686"/>
        <end position="772"/>
    </location>
</feature>
<keyword evidence="8" id="KW-0812">Transmembrane</keyword>
<gene>
    <name evidence="12" type="ORF">Agub_g5528</name>
</gene>
<feature type="non-terminal residue" evidence="12">
    <location>
        <position position="1912"/>
    </location>
</feature>
<dbReference type="Pfam" id="PF02225">
    <property type="entry name" value="PA"/>
    <property type="match status" value="1"/>
</dbReference>
<evidence type="ECO:0000256" key="8">
    <source>
        <dbReference type="SAM" id="Phobius"/>
    </source>
</evidence>
<keyword evidence="8" id="KW-0472">Membrane</keyword>
<feature type="signal peptide" evidence="9">
    <location>
        <begin position="1"/>
        <end position="21"/>
    </location>
</feature>
<evidence type="ECO:0000259" key="10">
    <source>
        <dbReference type="Pfam" id="PF00082"/>
    </source>
</evidence>
<feature type="transmembrane region" description="Helical" evidence="8">
    <location>
        <begin position="1825"/>
        <end position="1848"/>
    </location>
</feature>
<evidence type="ECO:0000313" key="12">
    <source>
        <dbReference type="EMBL" id="GFR44316.1"/>
    </source>
</evidence>
<dbReference type="InterPro" id="IPR046450">
    <property type="entry name" value="PA_dom_sf"/>
</dbReference>
<dbReference type="EMBL" id="BMAR01000007">
    <property type="protein sequence ID" value="GFR44316.1"/>
    <property type="molecule type" value="Genomic_DNA"/>
</dbReference>
<dbReference type="CDD" id="cd00538">
    <property type="entry name" value="PA"/>
    <property type="match status" value="1"/>
</dbReference>
<dbReference type="InterPro" id="IPR000209">
    <property type="entry name" value="Peptidase_S8/S53_dom"/>
</dbReference>
<dbReference type="PANTHER" id="PTHR43399:SF4">
    <property type="entry name" value="CELL WALL-ASSOCIATED PROTEASE"/>
    <property type="match status" value="1"/>
</dbReference>
<comment type="similarity">
    <text evidence="1 6">Belongs to the peptidase S8 family.</text>
</comment>
<accession>A0AAD3HKV0</accession>
<keyword evidence="13" id="KW-1185">Reference proteome</keyword>
<dbReference type="Gene3D" id="3.50.30.30">
    <property type="match status" value="1"/>
</dbReference>
<dbReference type="GO" id="GO:0006508">
    <property type="term" value="P:proteolysis"/>
    <property type="evidence" value="ECO:0007669"/>
    <property type="project" value="UniProtKB-KW"/>
</dbReference>
<evidence type="ECO:0000256" key="7">
    <source>
        <dbReference type="SAM" id="MobiDB-lite"/>
    </source>
</evidence>
<feature type="compositionally biased region" description="Pro residues" evidence="7">
    <location>
        <begin position="1673"/>
        <end position="1701"/>
    </location>
</feature>
<evidence type="ECO:0000256" key="9">
    <source>
        <dbReference type="SAM" id="SignalP"/>
    </source>
</evidence>
<evidence type="ECO:0000259" key="11">
    <source>
        <dbReference type="Pfam" id="PF02225"/>
    </source>
</evidence>
<feature type="domain" description="Peptidase S8/S53" evidence="10">
    <location>
        <begin position="436"/>
        <end position="874"/>
    </location>
</feature>
<dbReference type="SUPFAM" id="SSF52025">
    <property type="entry name" value="PA domain"/>
    <property type="match status" value="1"/>
</dbReference>
<keyword evidence="2 6" id="KW-0645">Protease</keyword>
<dbReference type="PROSITE" id="PS51892">
    <property type="entry name" value="SUBTILASE"/>
    <property type="match status" value="1"/>
</dbReference>
<evidence type="ECO:0000256" key="5">
    <source>
        <dbReference type="PIRSR" id="PIRSR615500-1"/>
    </source>
</evidence>
<sequence>MGSLLLLCTSLAVCVISLSKAEPILSDLGAFLSGPSASYEGVHEVHLRTGVVDVDAEHRRLPSLTPRARRLLQQPTPAPAASPEWGPLAGAQLWLLTMGPELHYFPQPQHHVTKFLKSQHAVSAAYAADTSSALNTFASETASKHQPLPRFADRQAELLEQLHQAGCALVSFLPPAGWLLAVGEHADLAPVTAAFPDIRLAPYGPPELRISPELAAALAVLREGGPQAAQQLAGGARLDELLMTAAAGGGGGVSQGAAEWLLGAVRLHEPARGGGRGRRGSSGSAEGASARSPPPARLLLEVHFPSLAPEDLQHLAGGSAGGAAAAAAAPYHPASAAASDWSAPLSALSPPDCPPVLEADPAAPELLLLAVCPAALEGVVGWLAGAQQVSWVAPRMVSRLHNLVSGATLQTGGNTALVGAATSPAAHPFWMAGLDGRNQTVGCGDSGLDVGNCFFWDPSVPFMQNVQTDTNGQQFFLSATHRKLRYYLAVQDLYDGVGHGTHVSGTLIGSRFDRPNATATDPLDVGTGQAPGAKIAFMDLSRDKQDGVWTPGDLAKSYFNLTYSVGARVHSDSWGSELTAYDSMAAALDRFTWDNPDFVSVFAAGNYGTNSGQSTTVTSPAVAKNCIAAGATLSWPVSGDKPTLTATVYNMTAVLNLAGGQGGSRSVRVVGANFGGDLAGLPANTPLLAGAPQDACTPLTNAGSVSGRVVLVKRGGCYFSDKMRNAVAAGAVGVLVYNDRLDGYFLMQVPDGVSAGSLTLPMGGVPQSTGRWLLAALGAGSVALSFKRTPSDAPPGFEDVASYSSFGPTADGRIKPDIVAPGYLLSAASSATLAADSTQPQCGSGTALKWLQGTSMATPVVAGSALLVRQYFTDGYYPEGRPNATAGFSPSGALVKAVLLGGTVHMGGSVSGTGMPLEEPPSYRQGFGRLSLLHSLPLAGSSISPGWKLQVVDGASLAQGEQHRFCVRAAGGPLRITLAWYDYPGNPAVSKALVNNLDLQVRAAGRPGLVEYGNGLQDSVNTVEQVWYDDLASGEVAVTVSAPVVYAAAGKQPYALVVQGKFSGYLSAPSADDSASACVLQLAVIDGNMSTTLLTSQRSAVFYFSTQDGSSPHDGFECRLLPDSSSPAATSSFASWATCSNPAKYSNLADGKYSFQVRVLNENVATIRSLTVDTTPPVTTLTSSLPDPSSSSSSITTTADNVTFTFTASDVSTSVNFKCSLQFSAPAGSGARSPAWLRRVADGGAVTPGAVFDCQSPLGLAGLSFGDYTFQVMAYDAVNNPETQPKSIDWKIRYTPGLAYARISRGPSGLVANRSLEFTVTGFRGAAQTDTAPTDLPPGGQQQQKFESAIFNTTEGSASVAALVARAPAWNLLTTQSCQFSVSSDGSYVVVVRPQGSTDATTWALAAVVVDTTPPVVAILRNISAIQSDPRVTIPFGDAGPEGEIRAYYCRWLGPSASPPDADTPNTAAAPFVSCSGSSTHDNVTEGYWLFQVKGRDAAGNLGPPTNVLFRTDLTPPAISTNMPPAVAATRVAWNFSVDDGPSGTGIANVSCSFRYTHLVAMANLSQGDSEYPAGTRMAGWTNPCPNPAKYTVQEGSYVWSLAASDNAGLRTTADYQLVVDFTPPVSRVFASALPAGRTLPAKVTIDFMSTDKPDDSPSGVAQQLCLLSQTSAPPPASPPPRPPSPPSPPASSRPPPPPPAASSSSYSSSPSSSSTSSSSSSTVTGRRQLANTAAAAGPTLLGGTQVQLGVWQVCDATGSGSNVTYQGLSTGFYTFSVRAVDLAGNTGLPTPPYFFAVDSSLPDDGSETITPQGTQGLSSHNRALVAGLVVLVGGVIGVAVIVGVVWARRRALRKRYNPPPALPPSGSVEMQGLALVPPPGSGGGGGVGSGGGYVPMYGGVTGPVAGAGSGG</sequence>
<organism evidence="12 13">
    <name type="scientific">Astrephomene gubernaculifera</name>
    <dbReference type="NCBI Taxonomy" id="47775"/>
    <lineage>
        <taxon>Eukaryota</taxon>
        <taxon>Viridiplantae</taxon>
        <taxon>Chlorophyta</taxon>
        <taxon>core chlorophytes</taxon>
        <taxon>Chlorophyceae</taxon>
        <taxon>CS clade</taxon>
        <taxon>Chlamydomonadales</taxon>
        <taxon>Astrephomenaceae</taxon>
        <taxon>Astrephomene</taxon>
    </lineage>
</organism>
<evidence type="ECO:0000256" key="6">
    <source>
        <dbReference type="PROSITE-ProRule" id="PRU01240"/>
    </source>
</evidence>
<dbReference type="InterPro" id="IPR051048">
    <property type="entry name" value="Peptidase_S8/S53_subtilisin"/>
</dbReference>
<dbReference type="Pfam" id="PF00082">
    <property type="entry name" value="Peptidase_S8"/>
    <property type="match status" value="1"/>
</dbReference>
<evidence type="ECO:0000313" key="13">
    <source>
        <dbReference type="Proteomes" id="UP001054857"/>
    </source>
</evidence>
<reference evidence="12 13" key="1">
    <citation type="journal article" date="2021" name="Sci. Rep.">
        <title>Genome sequencing of the multicellular alga Astrephomene provides insights into convergent evolution of germ-soma differentiation.</title>
        <authorList>
            <person name="Yamashita S."/>
            <person name="Yamamoto K."/>
            <person name="Matsuzaki R."/>
            <person name="Suzuki S."/>
            <person name="Yamaguchi H."/>
            <person name="Hirooka S."/>
            <person name="Minakuchi Y."/>
            <person name="Miyagishima S."/>
            <person name="Kawachi M."/>
            <person name="Toyoda A."/>
            <person name="Nozaki H."/>
        </authorList>
    </citation>
    <scope>NUCLEOTIDE SEQUENCE [LARGE SCALE GENOMIC DNA]</scope>
    <source>
        <strain evidence="12 13">NIES-4017</strain>
    </source>
</reference>
<dbReference type="InterPro" id="IPR008979">
    <property type="entry name" value="Galactose-bd-like_sf"/>
</dbReference>
<dbReference type="Gene3D" id="2.60.120.380">
    <property type="match status" value="1"/>
</dbReference>
<dbReference type="Gene3D" id="3.40.50.200">
    <property type="entry name" value="Peptidase S8/S53 domain"/>
    <property type="match status" value="1"/>
</dbReference>
<proteinExistence type="inferred from homology"/>
<feature type="active site" description="Charge relay system" evidence="5 6">
    <location>
        <position position="499"/>
    </location>
</feature>
<keyword evidence="9" id="KW-0732">Signal</keyword>
<protein>
    <recommendedName>
        <fullName evidence="14">Subtilisin</fullName>
    </recommendedName>
</protein>
<dbReference type="InterPro" id="IPR023828">
    <property type="entry name" value="Peptidase_S8_Ser-AS"/>
</dbReference>
<keyword evidence="4 6" id="KW-0720">Serine protease</keyword>
<dbReference type="PROSITE" id="PS00138">
    <property type="entry name" value="SUBTILASE_SER"/>
    <property type="match status" value="1"/>
</dbReference>
<feature type="region of interest" description="Disordered" evidence="7">
    <location>
        <begin position="271"/>
        <end position="293"/>
    </location>
</feature>
<dbReference type="InterPro" id="IPR015500">
    <property type="entry name" value="Peptidase_S8_subtilisin-rel"/>
</dbReference>
<evidence type="ECO:0000256" key="2">
    <source>
        <dbReference type="ARBA" id="ARBA00022670"/>
    </source>
</evidence>
<evidence type="ECO:0000256" key="3">
    <source>
        <dbReference type="ARBA" id="ARBA00022801"/>
    </source>
</evidence>
<dbReference type="PRINTS" id="PR00723">
    <property type="entry name" value="SUBTILISIN"/>
</dbReference>
<feature type="compositionally biased region" description="Low complexity" evidence="7">
    <location>
        <begin position="1702"/>
        <end position="1722"/>
    </location>
</feature>
<evidence type="ECO:0008006" key="14">
    <source>
        <dbReference type="Google" id="ProtNLM"/>
    </source>
</evidence>
<dbReference type="PANTHER" id="PTHR43399">
    <property type="entry name" value="SUBTILISIN-RELATED"/>
    <property type="match status" value="1"/>
</dbReference>
<feature type="compositionally biased region" description="Low complexity" evidence="7">
    <location>
        <begin position="281"/>
        <end position="291"/>
    </location>
</feature>
<dbReference type="Proteomes" id="UP001054857">
    <property type="component" value="Unassembled WGS sequence"/>
</dbReference>
<dbReference type="SUPFAM" id="SSF49785">
    <property type="entry name" value="Galactose-binding domain-like"/>
    <property type="match status" value="1"/>
</dbReference>
<dbReference type="CDD" id="cd04842">
    <property type="entry name" value="Peptidases_S8_Kp43_protease"/>
    <property type="match status" value="1"/>
</dbReference>
<keyword evidence="8" id="KW-1133">Transmembrane helix</keyword>
<feature type="active site" description="Charge relay system" evidence="5 6">
    <location>
        <position position="855"/>
    </location>
</feature>
<dbReference type="GO" id="GO:0004252">
    <property type="term" value="F:serine-type endopeptidase activity"/>
    <property type="evidence" value="ECO:0007669"/>
    <property type="project" value="UniProtKB-UniRule"/>
</dbReference>